<evidence type="ECO:0000256" key="1">
    <source>
        <dbReference type="SAM" id="MobiDB-lite"/>
    </source>
</evidence>
<dbReference type="AlphaFoldDB" id="A0A0F9M4M0"/>
<reference evidence="3" key="1">
    <citation type="journal article" date="2015" name="Nature">
        <title>Complex archaea that bridge the gap between prokaryotes and eukaryotes.</title>
        <authorList>
            <person name="Spang A."/>
            <person name="Saw J.H."/>
            <person name="Jorgensen S.L."/>
            <person name="Zaremba-Niedzwiedzka K."/>
            <person name="Martijn J."/>
            <person name="Lind A.E."/>
            <person name="van Eijk R."/>
            <person name="Schleper C."/>
            <person name="Guy L."/>
            <person name="Ettema T.J."/>
        </authorList>
    </citation>
    <scope>NUCLEOTIDE SEQUENCE</scope>
</reference>
<dbReference type="EMBL" id="LAZR01009605">
    <property type="protein sequence ID" value="KKM71615.1"/>
    <property type="molecule type" value="Genomic_DNA"/>
</dbReference>
<dbReference type="Gene3D" id="3.90.198.10">
    <property type="entry name" value="Replication Fork Single-Stranded Dna Binding Protein"/>
    <property type="match status" value="1"/>
</dbReference>
<sequence>MPNKTDMDAMLKDYETDQDERGEGASFLTVPAGKSHVRLLPPHDDADGRVIVRGGNHWIGGRSVSCPIAFNVEDSCWLCERAEELATSGDKRNEAEARDLQVKIRFFANVINPNDVDKGIMTWEFGRMVYDQILKYMGDPDYGDVSDTDEGYDLVVEKEGKGKKTKYSIRARRNQSGLDADILALIDEDPEALKDLRNVRTFLDDDEMIELYEGAEDEELPDDEGEEEEAPRRRRRATRTTVREEDPDDEEEEEAEQAEEDPEDEEEEKPRRGRASTRGGSKREKEKAPKPGRPIKRAASGRQSTRKVVDEVLAGRGKKKARRSAK</sequence>
<dbReference type="Pfam" id="PF08804">
    <property type="entry name" value="gp32"/>
    <property type="match status" value="1"/>
</dbReference>
<feature type="domain" description="Bacteriophage T4 Gp32 single-stranded DNA-binding" evidence="2">
    <location>
        <begin position="33"/>
        <end position="186"/>
    </location>
</feature>
<evidence type="ECO:0000313" key="3">
    <source>
        <dbReference type="EMBL" id="KKM71615.1"/>
    </source>
</evidence>
<dbReference type="InterPro" id="IPR044947">
    <property type="entry name" value="Phage_T4_Gp32_ssDNA-bd_sf"/>
</dbReference>
<feature type="region of interest" description="Disordered" evidence="1">
    <location>
        <begin position="213"/>
        <end position="326"/>
    </location>
</feature>
<name>A0A0F9M4M0_9ZZZZ</name>
<dbReference type="GO" id="GO:0003697">
    <property type="term" value="F:single-stranded DNA binding"/>
    <property type="evidence" value="ECO:0007669"/>
    <property type="project" value="InterPro"/>
</dbReference>
<dbReference type="InterPro" id="IPR012339">
    <property type="entry name" value="Phage_T4_Gp32_ssDNA-bd"/>
</dbReference>
<organism evidence="3">
    <name type="scientific">marine sediment metagenome</name>
    <dbReference type="NCBI Taxonomy" id="412755"/>
    <lineage>
        <taxon>unclassified sequences</taxon>
        <taxon>metagenomes</taxon>
        <taxon>ecological metagenomes</taxon>
    </lineage>
</organism>
<feature type="compositionally biased region" description="Acidic residues" evidence="1">
    <location>
        <begin position="213"/>
        <end position="229"/>
    </location>
</feature>
<gene>
    <name evidence="3" type="ORF">LCGC14_1428880</name>
</gene>
<accession>A0A0F9M4M0</accession>
<comment type="caution">
    <text evidence="3">The sequence shown here is derived from an EMBL/GenBank/DDBJ whole genome shotgun (WGS) entry which is preliminary data.</text>
</comment>
<protein>
    <recommendedName>
        <fullName evidence="2">Bacteriophage T4 Gp32 single-stranded DNA-binding domain-containing protein</fullName>
    </recommendedName>
</protein>
<feature type="compositionally biased region" description="Acidic residues" evidence="1">
    <location>
        <begin position="245"/>
        <end position="267"/>
    </location>
</feature>
<proteinExistence type="predicted"/>
<evidence type="ECO:0000259" key="2">
    <source>
        <dbReference type="Pfam" id="PF08804"/>
    </source>
</evidence>
<feature type="compositionally biased region" description="Basic residues" evidence="1">
    <location>
        <begin position="316"/>
        <end position="326"/>
    </location>
</feature>